<dbReference type="EMBL" id="CP074371">
    <property type="protein sequence ID" value="QVI25428.1"/>
    <property type="molecule type" value="Genomic_DNA"/>
</dbReference>
<accession>A0ABX8CZU1</accession>
<organism evidence="2 3">
    <name type="scientific">Nocardia tengchongensis</name>
    <dbReference type="NCBI Taxonomy" id="2055889"/>
    <lineage>
        <taxon>Bacteria</taxon>
        <taxon>Bacillati</taxon>
        <taxon>Actinomycetota</taxon>
        <taxon>Actinomycetes</taxon>
        <taxon>Mycobacteriales</taxon>
        <taxon>Nocardiaceae</taxon>
        <taxon>Nocardia</taxon>
    </lineage>
</organism>
<sequence length="82" mass="8803">MDHGGQRIFFHTEIGDAYAGQGLASKLIGAALTATRTAGKRIVPICPFVKAYVEKHHDFDDILDPVTPEADAAVESALGRPR</sequence>
<name>A0ABX8CZU1_9NOCA</name>
<keyword evidence="3" id="KW-1185">Reference proteome</keyword>
<evidence type="ECO:0000313" key="3">
    <source>
        <dbReference type="Proteomes" id="UP000683310"/>
    </source>
</evidence>
<dbReference type="Gene3D" id="3.40.630.30">
    <property type="match status" value="1"/>
</dbReference>
<proteinExistence type="predicted"/>
<evidence type="ECO:0000259" key="1">
    <source>
        <dbReference type="PROSITE" id="PS51729"/>
    </source>
</evidence>
<dbReference type="PROSITE" id="PS51729">
    <property type="entry name" value="GNAT_YJDJ"/>
    <property type="match status" value="1"/>
</dbReference>
<dbReference type="Pfam" id="PF14542">
    <property type="entry name" value="Acetyltransf_CG"/>
    <property type="match status" value="1"/>
</dbReference>
<feature type="domain" description="N-acetyltransferase" evidence="1">
    <location>
        <begin position="1"/>
        <end position="64"/>
    </location>
</feature>
<dbReference type="InterPro" id="IPR031165">
    <property type="entry name" value="GNAT_YJDJ"/>
</dbReference>
<dbReference type="SUPFAM" id="SSF55729">
    <property type="entry name" value="Acyl-CoA N-acyltransferases (Nat)"/>
    <property type="match status" value="1"/>
</dbReference>
<reference evidence="2 3" key="1">
    <citation type="submission" date="2021-04" db="EMBL/GenBank/DDBJ databases">
        <title>Nocardia tengchongensis.</title>
        <authorList>
            <person name="Zhuang k."/>
            <person name="Ran Y."/>
            <person name="Li W."/>
        </authorList>
    </citation>
    <scope>NUCLEOTIDE SEQUENCE [LARGE SCALE GENOMIC DNA]</scope>
    <source>
        <strain evidence="2 3">CFH S0057</strain>
    </source>
</reference>
<dbReference type="Proteomes" id="UP000683310">
    <property type="component" value="Chromosome"/>
</dbReference>
<gene>
    <name evidence="2" type="ORF">KHQ06_35050</name>
</gene>
<dbReference type="InterPro" id="IPR016181">
    <property type="entry name" value="Acyl_CoA_acyltransferase"/>
</dbReference>
<evidence type="ECO:0000313" key="2">
    <source>
        <dbReference type="EMBL" id="QVI25428.1"/>
    </source>
</evidence>
<protein>
    <submittedName>
        <fullName evidence="2">N-acetyltransferase</fullName>
    </submittedName>
</protein>